<dbReference type="EMBL" id="AOII01000099">
    <property type="protein sequence ID" value="ELY73268.1"/>
    <property type="molecule type" value="Genomic_DNA"/>
</dbReference>
<gene>
    <name evidence="1" type="ORF">C487_17740</name>
</gene>
<evidence type="ECO:0000313" key="2">
    <source>
        <dbReference type="Proteomes" id="UP000011618"/>
    </source>
</evidence>
<name>L9YK06_9EURY</name>
<accession>L9YK06</accession>
<proteinExistence type="predicted"/>
<evidence type="ECO:0008006" key="3">
    <source>
        <dbReference type="Google" id="ProtNLM"/>
    </source>
</evidence>
<organism evidence="1 2">
    <name type="scientific">Natrinema pallidum DSM 3751</name>
    <dbReference type="NCBI Taxonomy" id="1227495"/>
    <lineage>
        <taxon>Archaea</taxon>
        <taxon>Methanobacteriati</taxon>
        <taxon>Methanobacteriota</taxon>
        <taxon>Stenosarchaea group</taxon>
        <taxon>Halobacteria</taxon>
        <taxon>Halobacteriales</taxon>
        <taxon>Natrialbaceae</taxon>
        <taxon>Natrinema</taxon>
    </lineage>
</organism>
<sequence>MGGTMTVQPETDDVDALEIERGQTWRCNEARADPDAVADPHSDALWDDHPRFTALVDDVSGGIVTLTVTHGNDHPRAPDFGATVVKSTVKLRERPRWRPTEDSR</sequence>
<dbReference type="Proteomes" id="UP000011618">
    <property type="component" value="Unassembled WGS sequence"/>
</dbReference>
<evidence type="ECO:0000313" key="1">
    <source>
        <dbReference type="EMBL" id="ELY73268.1"/>
    </source>
</evidence>
<dbReference type="PATRIC" id="fig|1227495.3.peg.3550"/>
<protein>
    <recommendedName>
        <fullName evidence="3">SNF2/RAD54 family helicase</fullName>
    </recommendedName>
</protein>
<reference evidence="1 2" key="1">
    <citation type="journal article" date="2014" name="PLoS Genet.">
        <title>Phylogenetically driven sequencing of extremely halophilic archaea reveals strategies for static and dynamic osmo-response.</title>
        <authorList>
            <person name="Becker E.A."/>
            <person name="Seitzer P.M."/>
            <person name="Tritt A."/>
            <person name="Larsen D."/>
            <person name="Krusor M."/>
            <person name="Yao A.I."/>
            <person name="Wu D."/>
            <person name="Madern D."/>
            <person name="Eisen J.A."/>
            <person name="Darling A.E."/>
            <person name="Facciotti M.T."/>
        </authorList>
    </citation>
    <scope>NUCLEOTIDE SEQUENCE [LARGE SCALE GENOMIC DNA]</scope>
    <source>
        <strain evidence="1 2">DSM 3751</strain>
    </source>
</reference>
<dbReference type="AlphaFoldDB" id="L9YK06"/>
<comment type="caution">
    <text evidence="1">The sequence shown here is derived from an EMBL/GenBank/DDBJ whole genome shotgun (WGS) entry which is preliminary data.</text>
</comment>